<gene>
    <name evidence="2" type="ORF">Acr_00g0085850</name>
</gene>
<keyword evidence="2" id="KW-0346">Stress response</keyword>
<dbReference type="PANTHER" id="PTHR44137">
    <property type="entry name" value="BNAC03G44070D PROTEIN"/>
    <property type="match status" value="1"/>
</dbReference>
<proteinExistence type="predicted"/>
<evidence type="ECO:0000313" key="3">
    <source>
        <dbReference type="Proteomes" id="UP000585474"/>
    </source>
</evidence>
<accession>A0A7J0DVX6</accession>
<dbReference type="PANTHER" id="PTHR44137:SF24">
    <property type="entry name" value="DNAJ HEAT SHOCK N-TERMINAL DOMAIN-CONTAINING PROTEIN"/>
    <property type="match status" value="1"/>
</dbReference>
<name>A0A7J0DVX6_9ERIC</name>
<evidence type="ECO:0000313" key="2">
    <source>
        <dbReference type="EMBL" id="GFS43575.1"/>
    </source>
</evidence>
<reference evidence="3" key="1">
    <citation type="submission" date="2019-07" db="EMBL/GenBank/DDBJ databases">
        <title>De Novo Assembly of kiwifruit Actinidia rufa.</title>
        <authorList>
            <person name="Sugita-Konishi S."/>
            <person name="Sato K."/>
            <person name="Mori E."/>
            <person name="Abe Y."/>
            <person name="Kisaki G."/>
            <person name="Hamano K."/>
            <person name="Suezawa K."/>
            <person name="Otani M."/>
            <person name="Fukuda T."/>
            <person name="Manabe T."/>
            <person name="Gomi K."/>
            <person name="Tabuchi M."/>
            <person name="Akimitsu K."/>
            <person name="Kataoka I."/>
        </authorList>
    </citation>
    <scope>NUCLEOTIDE SEQUENCE [LARGE SCALE GENOMIC DNA]</scope>
    <source>
        <strain evidence="3">cv. Fuchu</strain>
    </source>
</reference>
<dbReference type="Pfam" id="PF11926">
    <property type="entry name" value="DUF3444"/>
    <property type="match status" value="1"/>
</dbReference>
<sequence>MRDAFCFCCSAVSPPLSPLYWCDNRRENKARTRTSRPAQTLAEQKYASSNLKSALKYAKRAHRLFPNLAGVSEIITAFKILRVDAKLSSSFAPSDDSDTDSAVGGGSAPFDWSERVERSRIVDKIEGRAGGVEVPEKLKSKRERNGEETMTLVELQALAKRKVNREEMKLRLKEKQIEEKCKESEKGFGVDDSDFYDFDKDIMEMSFKKGQLWAIYDDDDGMLRHYGLIDEIVSVNPFVVKMSWLNLQSNGDEGLICWEKMGIHISCGRFRVVRKTSIDSVNVYSDLVEAERTAREVYRIYPKKGSVWALYKEDALDNEGRNLLVRDKRCYDIVAFLTSYSEIHGLSMAYLQKVDGFRAVFKRKEIGGHAIRWLEKDDVRLFSHQIPARKLSWED</sequence>
<dbReference type="Proteomes" id="UP000585474">
    <property type="component" value="Unassembled WGS sequence"/>
</dbReference>
<feature type="domain" description="DUF3444" evidence="1">
    <location>
        <begin position="188"/>
        <end position="392"/>
    </location>
</feature>
<dbReference type="EMBL" id="BJWL01000423">
    <property type="protein sequence ID" value="GFS43575.1"/>
    <property type="molecule type" value="Genomic_DNA"/>
</dbReference>
<protein>
    <submittedName>
        <fullName evidence="2">DNAJ heat shock N-terminal domain-containing protein</fullName>
    </submittedName>
</protein>
<keyword evidence="3" id="KW-1185">Reference proteome</keyword>
<organism evidence="2 3">
    <name type="scientific">Actinidia rufa</name>
    <dbReference type="NCBI Taxonomy" id="165716"/>
    <lineage>
        <taxon>Eukaryota</taxon>
        <taxon>Viridiplantae</taxon>
        <taxon>Streptophyta</taxon>
        <taxon>Embryophyta</taxon>
        <taxon>Tracheophyta</taxon>
        <taxon>Spermatophyta</taxon>
        <taxon>Magnoliopsida</taxon>
        <taxon>eudicotyledons</taxon>
        <taxon>Gunneridae</taxon>
        <taxon>Pentapetalae</taxon>
        <taxon>asterids</taxon>
        <taxon>Ericales</taxon>
        <taxon>Actinidiaceae</taxon>
        <taxon>Actinidia</taxon>
    </lineage>
</organism>
<dbReference type="InterPro" id="IPR024593">
    <property type="entry name" value="DUF3444"/>
</dbReference>
<dbReference type="OrthoDB" id="66964at2759"/>
<comment type="caution">
    <text evidence="2">The sequence shown here is derived from an EMBL/GenBank/DDBJ whole genome shotgun (WGS) entry which is preliminary data.</text>
</comment>
<dbReference type="AlphaFoldDB" id="A0A7J0DVX6"/>
<evidence type="ECO:0000259" key="1">
    <source>
        <dbReference type="Pfam" id="PF11926"/>
    </source>
</evidence>